<dbReference type="AlphaFoldDB" id="A0A1Q2CX77"/>
<organism evidence="2 3">
    <name type="scientific">Tessaracoccus flavescens</name>
    <dbReference type="NCBI Taxonomy" id="399497"/>
    <lineage>
        <taxon>Bacteria</taxon>
        <taxon>Bacillati</taxon>
        <taxon>Actinomycetota</taxon>
        <taxon>Actinomycetes</taxon>
        <taxon>Propionibacteriales</taxon>
        <taxon>Propionibacteriaceae</taxon>
        <taxon>Tessaracoccus</taxon>
    </lineage>
</organism>
<evidence type="ECO:0000313" key="3">
    <source>
        <dbReference type="Proteomes" id="UP000188235"/>
    </source>
</evidence>
<protein>
    <submittedName>
        <fullName evidence="2">Uncharacterized protein</fullName>
    </submittedName>
</protein>
<reference evidence="2 3" key="1">
    <citation type="journal article" date="2008" name="Int. J. Syst. Evol. Microbiol.">
        <title>Tessaracoccus flavescens sp. nov., isolated from marine sediment.</title>
        <authorList>
            <person name="Lee D.W."/>
            <person name="Lee S.D."/>
        </authorList>
    </citation>
    <scope>NUCLEOTIDE SEQUENCE [LARGE SCALE GENOMIC DNA]</scope>
    <source>
        <strain evidence="2 3">SST-39T</strain>
    </source>
</reference>
<dbReference type="STRING" id="399497.BW733_07410"/>
<name>A0A1Q2CX77_9ACTN</name>
<evidence type="ECO:0000313" key="2">
    <source>
        <dbReference type="EMBL" id="AQP50684.1"/>
    </source>
</evidence>
<dbReference type="PROSITE" id="PS51318">
    <property type="entry name" value="TAT"/>
    <property type="match status" value="1"/>
</dbReference>
<feature type="signal peptide" evidence="1">
    <location>
        <begin position="1"/>
        <end position="33"/>
    </location>
</feature>
<dbReference type="Proteomes" id="UP000188235">
    <property type="component" value="Chromosome"/>
</dbReference>
<dbReference type="InterPro" id="IPR006311">
    <property type="entry name" value="TAT_signal"/>
</dbReference>
<proteinExistence type="predicted"/>
<gene>
    <name evidence="2" type="ORF">BW733_07410</name>
</gene>
<accession>A0A1Q2CX77</accession>
<dbReference type="KEGG" id="tfa:BW733_07410"/>
<dbReference type="EMBL" id="CP019607">
    <property type="protein sequence ID" value="AQP50684.1"/>
    <property type="molecule type" value="Genomic_DNA"/>
</dbReference>
<evidence type="ECO:0000256" key="1">
    <source>
        <dbReference type="SAM" id="SignalP"/>
    </source>
</evidence>
<feature type="chain" id="PRO_5012320540" evidence="1">
    <location>
        <begin position="34"/>
        <end position="103"/>
    </location>
</feature>
<keyword evidence="1" id="KW-0732">Signal</keyword>
<sequence length="103" mass="10973">MSSVHNRPRRALTVAACASLALGLGAVMPTAQAAPNDAPLGITGSWTDASGRAWRTECDPALTGRNGCRTYAEADVIAAVTVNGVRGYRWETRMALNNIVRFR</sequence>
<keyword evidence="3" id="KW-1185">Reference proteome</keyword>